<dbReference type="Proteomes" id="UP000464658">
    <property type="component" value="Chromosome"/>
</dbReference>
<protein>
    <submittedName>
        <fullName evidence="1">Uncharacterized protein</fullName>
    </submittedName>
</protein>
<accession>A0A5S9M268</accession>
<name>A0A5S9M268_BACIA</name>
<organism evidence="1 2">
    <name type="scientific">Bacillus safensis</name>
    <dbReference type="NCBI Taxonomy" id="561879"/>
    <lineage>
        <taxon>Bacteria</taxon>
        <taxon>Bacillati</taxon>
        <taxon>Bacillota</taxon>
        <taxon>Bacilli</taxon>
        <taxon>Bacillales</taxon>
        <taxon>Bacillaceae</taxon>
        <taxon>Bacillus</taxon>
    </lineage>
</organism>
<sequence>MINLVLSNKEKVLESYVDSLFSGVASSKALGDVPIELLEKMILTYPYDYTSYRANDICSIIRDRKKT</sequence>
<dbReference type="AlphaFoldDB" id="A0A5S9M268"/>
<evidence type="ECO:0000313" key="1">
    <source>
        <dbReference type="EMBL" id="BBP87680.1"/>
    </source>
</evidence>
<reference evidence="1 2" key="1">
    <citation type="submission" date="2019-12" db="EMBL/GenBank/DDBJ databases">
        <title>Full genome sequence of a Bacillus safensis strain isolated from commercially available natto in Indonesia.</title>
        <authorList>
            <person name="Yoshida M."/>
            <person name="Uomi M."/>
            <person name="Waturangi D."/>
            <person name="Ekaputri J.J."/>
            <person name="Setiamarga D.H.E."/>
        </authorList>
    </citation>
    <scope>NUCLEOTIDE SEQUENCE [LARGE SCALE GENOMIC DNA]</scope>
    <source>
        <strain evidence="1 2">IDN1</strain>
    </source>
</reference>
<dbReference type="EMBL" id="AP021906">
    <property type="protein sequence ID" value="BBP87680.1"/>
    <property type="molecule type" value="Genomic_DNA"/>
</dbReference>
<proteinExistence type="predicted"/>
<gene>
    <name evidence="1" type="ORF">BsIDN1_12980</name>
</gene>
<evidence type="ECO:0000313" key="2">
    <source>
        <dbReference type="Proteomes" id="UP000464658"/>
    </source>
</evidence>